<dbReference type="RefSeq" id="WP_019924352.1">
    <property type="nucleotide sequence ID" value="NZ_CP140152.1"/>
</dbReference>
<protein>
    <submittedName>
        <fullName evidence="2">DUF4019 domain-containing protein</fullName>
    </submittedName>
</protein>
<feature type="signal peptide" evidence="1">
    <location>
        <begin position="1"/>
        <end position="21"/>
    </location>
</feature>
<name>A0ABZ0Y6F7_9BURK</name>
<keyword evidence="3" id="KW-1185">Reference proteome</keyword>
<evidence type="ECO:0000256" key="1">
    <source>
        <dbReference type="SAM" id="SignalP"/>
    </source>
</evidence>
<gene>
    <name evidence="2" type="ORF">SR858_13515</name>
</gene>
<accession>A0ABZ0Y6F7</accession>
<organism evidence="2 3">
    <name type="scientific">Duganella zoogloeoides</name>
    <dbReference type="NCBI Taxonomy" id="75659"/>
    <lineage>
        <taxon>Bacteria</taxon>
        <taxon>Pseudomonadati</taxon>
        <taxon>Pseudomonadota</taxon>
        <taxon>Betaproteobacteria</taxon>
        <taxon>Burkholderiales</taxon>
        <taxon>Oxalobacteraceae</taxon>
        <taxon>Telluria group</taxon>
        <taxon>Duganella</taxon>
    </lineage>
</organism>
<proteinExistence type="predicted"/>
<feature type="chain" id="PRO_5045506151" evidence="1">
    <location>
        <begin position="22"/>
        <end position="140"/>
    </location>
</feature>
<keyword evidence="1" id="KW-0732">Signal</keyword>
<dbReference type="EMBL" id="CP140152">
    <property type="protein sequence ID" value="WQH07308.1"/>
    <property type="molecule type" value="Genomic_DNA"/>
</dbReference>
<reference evidence="2 3" key="1">
    <citation type="submission" date="2023-11" db="EMBL/GenBank/DDBJ databases">
        <title>MicrobeMod: A computational toolkit for identifying prokaryotic methylation and restriction-modification with nanopore sequencing.</title>
        <authorList>
            <person name="Crits-Christoph A."/>
            <person name="Kang S.C."/>
            <person name="Lee H."/>
            <person name="Ostrov N."/>
        </authorList>
    </citation>
    <scope>NUCLEOTIDE SEQUENCE [LARGE SCALE GENOMIC DNA]</scope>
    <source>
        <strain evidence="2 3">ATCC 25935</strain>
    </source>
</reference>
<sequence>MRHLAPLFIVASALLCAPVHADNTGAVSKAKNAAEQWLASADAGQYDKNWEESASAFKKAVTKAQWENSLKSVRGPLGPLKSRTLAAADYTQSLPGAPKGEYVVIRYTSEYANKAGVVETVTPMLDADGTWRVSGYFVKR</sequence>
<dbReference type="Proteomes" id="UP001326110">
    <property type="component" value="Chromosome"/>
</dbReference>
<dbReference type="InterPro" id="IPR025091">
    <property type="entry name" value="DUF4019"/>
</dbReference>
<dbReference type="Pfam" id="PF13211">
    <property type="entry name" value="DUF4019"/>
    <property type="match status" value="1"/>
</dbReference>
<evidence type="ECO:0000313" key="3">
    <source>
        <dbReference type="Proteomes" id="UP001326110"/>
    </source>
</evidence>
<dbReference type="GeneID" id="43165890"/>
<evidence type="ECO:0000313" key="2">
    <source>
        <dbReference type="EMBL" id="WQH07308.1"/>
    </source>
</evidence>